<feature type="compositionally biased region" description="Polar residues" evidence="1">
    <location>
        <begin position="89"/>
        <end position="99"/>
    </location>
</feature>
<sequence>MPTPLNIAIVTLEWPPHHITSSPPKSTTTAATSGPETTSFVSWGFPGSLITTTILSKSRAVALTSISTPAKPSPRTPASGPNLLHQDNPESPSGGSSTH</sequence>
<dbReference type="AlphaFoldDB" id="A0A0W0F835"/>
<evidence type="ECO:0000256" key="1">
    <source>
        <dbReference type="SAM" id="MobiDB-lite"/>
    </source>
</evidence>
<name>A0A0W0F835_MONRR</name>
<dbReference type="EMBL" id="LATX01002223">
    <property type="protein sequence ID" value="KTB32490.1"/>
    <property type="molecule type" value="Genomic_DNA"/>
</dbReference>
<protein>
    <submittedName>
        <fullName evidence="2">Uncharacterized protein</fullName>
    </submittedName>
</protein>
<evidence type="ECO:0000313" key="2">
    <source>
        <dbReference type="EMBL" id="KTB32490.1"/>
    </source>
</evidence>
<accession>A0A0W0F835</accession>
<feature type="region of interest" description="Disordered" evidence="1">
    <location>
        <begin position="16"/>
        <end position="41"/>
    </location>
</feature>
<gene>
    <name evidence="2" type="ORF">WG66_14938</name>
</gene>
<feature type="compositionally biased region" description="Low complexity" evidence="1">
    <location>
        <begin position="17"/>
        <end position="39"/>
    </location>
</feature>
<comment type="caution">
    <text evidence="2">The sequence shown here is derived from an EMBL/GenBank/DDBJ whole genome shotgun (WGS) entry which is preliminary data.</text>
</comment>
<proteinExistence type="predicted"/>
<reference evidence="2 3" key="1">
    <citation type="submission" date="2015-12" db="EMBL/GenBank/DDBJ databases">
        <title>Draft genome sequence of Moniliophthora roreri, the causal agent of frosty pod rot of cacao.</title>
        <authorList>
            <person name="Aime M.C."/>
            <person name="Diaz-Valderrama J.R."/>
            <person name="Kijpornyongpan T."/>
            <person name="Phillips-Mora W."/>
        </authorList>
    </citation>
    <scope>NUCLEOTIDE SEQUENCE [LARGE SCALE GENOMIC DNA]</scope>
    <source>
        <strain evidence="2 3">MCA 2952</strain>
    </source>
</reference>
<organism evidence="2 3">
    <name type="scientific">Moniliophthora roreri</name>
    <name type="common">Frosty pod rot fungus</name>
    <name type="synonym">Monilia roreri</name>
    <dbReference type="NCBI Taxonomy" id="221103"/>
    <lineage>
        <taxon>Eukaryota</taxon>
        <taxon>Fungi</taxon>
        <taxon>Dikarya</taxon>
        <taxon>Basidiomycota</taxon>
        <taxon>Agaricomycotina</taxon>
        <taxon>Agaricomycetes</taxon>
        <taxon>Agaricomycetidae</taxon>
        <taxon>Agaricales</taxon>
        <taxon>Marasmiineae</taxon>
        <taxon>Marasmiaceae</taxon>
        <taxon>Moniliophthora</taxon>
    </lineage>
</organism>
<feature type="region of interest" description="Disordered" evidence="1">
    <location>
        <begin position="65"/>
        <end position="99"/>
    </location>
</feature>
<evidence type="ECO:0000313" key="3">
    <source>
        <dbReference type="Proteomes" id="UP000054988"/>
    </source>
</evidence>
<dbReference type="Proteomes" id="UP000054988">
    <property type="component" value="Unassembled WGS sequence"/>
</dbReference>